<feature type="domain" description="Quercetin 2,3-dioxygenase C-terminal cupin" evidence="5">
    <location>
        <begin position="146"/>
        <end position="231"/>
    </location>
</feature>
<evidence type="ECO:0000259" key="5">
    <source>
        <dbReference type="Pfam" id="PF17954"/>
    </source>
</evidence>
<dbReference type="InterPro" id="IPR012093">
    <property type="entry name" value="Pirin"/>
</dbReference>
<accession>A0A0D8ZWP2</accession>
<organism evidence="6 7">
    <name type="scientific">Aliterella atlantica CENA595</name>
    <dbReference type="NCBI Taxonomy" id="1618023"/>
    <lineage>
        <taxon>Bacteria</taxon>
        <taxon>Bacillati</taxon>
        <taxon>Cyanobacteriota</taxon>
        <taxon>Cyanophyceae</taxon>
        <taxon>Chroococcidiopsidales</taxon>
        <taxon>Aliterellaceae</taxon>
        <taxon>Aliterella</taxon>
    </lineage>
</organism>
<keyword evidence="2" id="KW-0408">Iron</keyword>
<dbReference type="CDD" id="cd20311">
    <property type="entry name" value="cupin_Yhhw_C"/>
    <property type="match status" value="1"/>
</dbReference>
<dbReference type="STRING" id="1618023.UH38_03745"/>
<dbReference type="PIRSF" id="PIRSF006232">
    <property type="entry name" value="Pirin"/>
    <property type="match status" value="1"/>
</dbReference>
<dbReference type="EMBL" id="JYON01000002">
    <property type="protein sequence ID" value="KJH73173.1"/>
    <property type="molecule type" value="Genomic_DNA"/>
</dbReference>
<dbReference type="CDD" id="cd02910">
    <property type="entry name" value="cupin_Yhhw_N"/>
    <property type="match status" value="1"/>
</dbReference>
<evidence type="ECO:0000259" key="4">
    <source>
        <dbReference type="Pfam" id="PF02678"/>
    </source>
</evidence>
<dbReference type="InterPro" id="IPR003829">
    <property type="entry name" value="Pirin_N_dom"/>
</dbReference>
<dbReference type="Proteomes" id="UP000032452">
    <property type="component" value="Unassembled WGS sequence"/>
</dbReference>
<dbReference type="Pfam" id="PF17954">
    <property type="entry name" value="Pirin_C_2"/>
    <property type="match status" value="1"/>
</dbReference>
<keyword evidence="2" id="KW-0479">Metal-binding</keyword>
<keyword evidence="7" id="KW-1185">Reference proteome</keyword>
<dbReference type="PATRIC" id="fig|1618023.3.peg.5238"/>
<dbReference type="InterPro" id="IPR041602">
    <property type="entry name" value="Quercetinase_C"/>
</dbReference>
<keyword evidence="6" id="KW-0223">Dioxygenase</keyword>
<evidence type="ECO:0000256" key="1">
    <source>
        <dbReference type="ARBA" id="ARBA00008416"/>
    </source>
</evidence>
<dbReference type="InterPro" id="IPR014710">
    <property type="entry name" value="RmlC-like_jellyroll"/>
</dbReference>
<dbReference type="Pfam" id="PF02678">
    <property type="entry name" value="Pirin"/>
    <property type="match status" value="1"/>
</dbReference>
<evidence type="ECO:0000313" key="7">
    <source>
        <dbReference type="Proteomes" id="UP000032452"/>
    </source>
</evidence>
<gene>
    <name evidence="6" type="ORF">UH38_03745</name>
</gene>
<dbReference type="Gene3D" id="2.60.120.10">
    <property type="entry name" value="Jelly Rolls"/>
    <property type="match status" value="2"/>
</dbReference>
<evidence type="ECO:0000313" key="6">
    <source>
        <dbReference type="EMBL" id="KJH73173.1"/>
    </source>
</evidence>
<comment type="similarity">
    <text evidence="1 3">Belongs to the pirin family.</text>
</comment>
<dbReference type="PANTHER" id="PTHR43212">
    <property type="entry name" value="QUERCETIN 2,3-DIOXYGENASE"/>
    <property type="match status" value="1"/>
</dbReference>
<feature type="binding site" evidence="2">
    <location>
        <position position="101"/>
    </location>
    <ligand>
        <name>Fe cation</name>
        <dbReference type="ChEBI" id="CHEBI:24875"/>
    </ligand>
</feature>
<keyword evidence="6" id="KW-0560">Oxidoreductase</keyword>
<protein>
    <submittedName>
        <fullName evidence="6">Quercetin 2,3-dioxygenase</fullName>
    </submittedName>
</protein>
<dbReference type="PANTHER" id="PTHR43212:SF3">
    <property type="entry name" value="QUERCETIN 2,3-DIOXYGENASE"/>
    <property type="match status" value="1"/>
</dbReference>
<sequence>MITLRPGKERGHANHGWLDSYHTFSFANYYDPKHINFRALRVINEDWIQPSAGFGAHSHRDMEIITYVLEGALEHKDSLGTGAVIKPGEAQRMSAGTGITHSEFNHSATDPVHLLQIWIIPDTQGITPSYEQKAFPLEEKLGKLRLIAAKDGREGAVKIHQDVDLYTSVLAAGDRIVHKLNPNRYAWLQVAQGEAKLNDYHLQAGDAVAASQVKLLDISTDKGAEILLFDLA</sequence>
<feature type="binding site" evidence="2">
    <location>
        <position position="57"/>
    </location>
    <ligand>
        <name>Fe cation</name>
        <dbReference type="ChEBI" id="CHEBI:24875"/>
    </ligand>
</feature>
<comment type="caution">
    <text evidence="6">The sequence shown here is derived from an EMBL/GenBank/DDBJ whole genome shotgun (WGS) entry which is preliminary data.</text>
</comment>
<evidence type="ECO:0000256" key="2">
    <source>
        <dbReference type="PIRSR" id="PIRSR006232-1"/>
    </source>
</evidence>
<feature type="binding site" evidence="2">
    <location>
        <position position="59"/>
    </location>
    <ligand>
        <name>Fe cation</name>
        <dbReference type="ChEBI" id="CHEBI:24875"/>
    </ligand>
</feature>
<feature type="domain" description="Pirin N-terminal" evidence="4">
    <location>
        <begin position="9"/>
        <end position="119"/>
    </location>
</feature>
<reference evidence="6 7" key="1">
    <citation type="submission" date="2015-02" db="EMBL/GenBank/DDBJ databases">
        <title>Draft genome of a novel marine cyanobacterium (Chroococcales) isolated from South Atlantic Ocean.</title>
        <authorList>
            <person name="Rigonato J."/>
            <person name="Alvarenga D.O."/>
            <person name="Branco L.H."/>
            <person name="Varani A.M."/>
            <person name="Brandini F.P."/>
            <person name="Fiore M.F."/>
        </authorList>
    </citation>
    <scope>NUCLEOTIDE SEQUENCE [LARGE SCALE GENOMIC DNA]</scope>
    <source>
        <strain evidence="6 7">CENA595</strain>
    </source>
</reference>
<dbReference type="InterPro" id="IPR011051">
    <property type="entry name" value="RmlC_Cupin_sf"/>
</dbReference>
<dbReference type="RefSeq" id="WP_045053274.1">
    <property type="nucleotide sequence ID" value="NZ_CAWMDP010000059.1"/>
</dbReference>
<dbReference type="GO" id="GO:0046872">
    <property type="term" value="F:metal ion binding"/>
    <property type="evidence" value="ECO:0007669"/>
    <property type="project" value="UniProtKB-KW"/>
</dbReference>
<name>A0A0D8ZWP2_9CYAN</name>
<dbReference type="OrthoDB" id="321327at2"/>
<comment type="cofactor">
    <cofactor evidence="2">
        <name>Fe cation</name>
        <dbReference type="ChEBI" id="CHEBI:24875"/>
    </cofactor>
    <text evidence="2">Binds 1 Fe cation per subunit.</text>
</comment>
<dbReference type="SUPFAM" id="SSF51182">
    <property type="entry name" value="RmlC-like cupins"/>
    <property type="match status" value="1"/>
</dbReference>
<evidence type="ECO:0000256" key="3">
    <source>
        <dbReference type="RuleBase" id="RU003457"/>
    </source>
</evidence>
<dbReference type="AlphaFoldDB" id="A0A0D8ZWP2"/>
<feature type="binding site" evidence="2">
    <location>
        <position position="103"/>
    </location>
    <ligand>
        <name>Fe cation</name>
        <dbReference type="ChEBI" id="CHEBI:24875"/>
    </ligand>
</feature>
<proteinExistence type="inferred from homology"/>
<dbReference type="GO" id="GO:0051213">
    <property type="term" value="F:dioxygenase activity"/>
    <property type="evidence" value="ECO:0007669"/>
    <property type="project" value="UniProtKB-KW"/>
</dbReference>